<name>A0ABQ1TXU7_9BACT</name>
<feature type="transmembrane region" description="Helical" evidence="1">
    <location>
        <begin position="108"/>
        <end position="126"/>
    </location>
</feature>
<evidence type="ECO:0000313" key="3">
    <source>
        <dbReference type="EMBL" id="GGF04266.1"/>
    </source>
</evidence>
<evidence type="ECO:0008006" key="5">
    <source>
        <dbReference type="Google" id="ProtNLM"/>
    </source>
</evidence>
<protein>
    <recommendedName>
        <fullName evidence="5">Tetratricopeptide repeat protein</fullName>
    </recommendedName>
</protein>
<gene>
    <name evidence="3" type="ORF">GCM10011383_14170</name>
</gene>
<keyword evidence="1" id="KW-0812">Transmembrane</keyword>
<evidence type="ECO:0000256" key="2">
    <source>
        <dbReference type="SAM" id="SignalP"/>
    </source>
</evidence>
<evidence type="ECO:0000256" key="1">
    <source>
        <dbReference type="SAM" id="Phobius"/>
    </source>
</evidence>
<keyword evidence="1" id="KW-0472">Membrane</keyword>
<evidence type="ECO:0000313" key="4">
    <source>
        <dbReference type="Proteomes" id="UP000632273"/>
    </source>
</evidence>
<feature type="signal peptide" evidence="2">
    <location>
        <begin position="1"/>
        <end position="18"/>
    </location>
</feature>
<keyword evidence="2" id="KW-0732">Signal</keyword>
<reference evidence="4" key="1">
    <citation type="journal article" date="2019" name="Int. J. Syst. Evol. Microbiol.">
        <title>The Global Catalogue of Microorganisms (GCM) 10K type strain sequencing project: providing services to taxonomists for standard genome sequencing and annotation.</title>
        <authorList>
            <consortium name="The Broad Institute Genomics Platform"/>
            <consortium name="The Broad Institute Genome Sequencing Center for Infectious Disease"/>
            <person name="Wu L."/>
            <person name="Ma J."/>
        </authorList>
    </citation>
    <scope>NUCLEOTIDE SEQUENCE [LARGE SCALE GENOMIC DNA]</scope>
    <source>
        <strain evidence="4">CGMCC 1.15197</strain>
    </source>
</reference>
<keyword evidence="1" id="KW-1133">Transmembrane helix</keyword>
<organism evidence="3 4">
    <name type="scientific">Hymenobacter cavernae</name>
    <dbReference type="NCBI Taxonomy" id="2044852"/>
    <lineage>
        <taxon>Bacteria</taxon>
        <taxon>Pseudomonadati</taxon>
        <taxon>Bacteroidota</taxon>
        <taxon>Cytophagia</taxon>
        <taxon>Cytophagales</taxon>
        <taxon>Hymenobacteraceae</taxon>
        <taxon>Hymenobacter</taxon>
    </lineage>
</organism>
<dbReference type="Proteomes" id="UP000632273">
    <property type="component" value="Unassembled WGS sequence"/>
</dbReference>
<accession>A0ABQ1TXU7</accession>
<keyword evidence="4" id="KW-1185">Reference proteome</keyword>
<dbReference type="EMBL" id="BMHT01000002">
    <property type="protein sequence ID" value="GGF04266.1"/>
    <property type="molecule type" value="Genomic_DNA"/>
</dbReference>
<feature type="chain" id="PRO_5045320909" description="Tetratricopeptide repeat protein" evidence="2">
    <location>
        <begin position="19"/>
        <end position="128"/>
    </location>
</feature>
<sequence length="128" mass="14044">MKNALLLILLLGTFSSFSQSTKTVTISATQAAKIEDSLRVLPVVRQEAQQWRLASGSYQHAADSLTRALSLQRDAGQSYQKSLTDQQKLLTSETAEKTEWRSKARKRGVINVLLVALSGVLVVLTISN</sequence>
<comment type="caution">
    <text evidence="3">The sequence shown here is derived from an EMBL/GenBank/DDBJ whole genome shotgun (WGS) entry which is preliminary data.</text>
</comment>
<proteinExistence type="predicted"/>
<dbReference type="RefSeq" id="WP_188812517.1">
    <property type="nucleotide sequence ID" value="NZ_BMHT01000002.1"/>
</dbReference>